<keyword evidence="2" id="KW-1185">Reference proteome</keyword>
<evidence type="ECO:0000313" key="1">
    <source>
        <dbReference type="EMBL" id="MFC3551713.1"/>
    </source>
</evidence>
<organism evidence="1 2">
    <name type="scientific">Lysobacter cavernae</name>
    <dbReference type="NCBI Taxonomy" id="1685901"/>
    <lineage>
        <taxon>Bacteria</taxon>
        <taxon>Pseudomonadati</taxon>
        <taxon>Pseudomonadota</taxon>
        <taxon>Gammaproteobacteria</taxon>
        <taxon>Lysobacterales</taxon>
        <taxon>Lysobacteraceae</taxon>
        <taxon>Lysobacter</taxon>
    </lineage>
</organism>
<proteinExistence type="predicted"/>
<dbReference type="RefSeq" id="WP_386759482.1">
    <property type="nucleotide sequence ID" value="NZ_JBHRXK010000005.1"/>
</dbReference>
<dbReference type="Proteomes" id="UP001595740">
    <property type="component" value="Unassembled WGS sequence"/>
</dbReference>
<dbReference type="Gene3D" id="3.10.450.50">
    <property type="match status" value="1"/>
</dbReference>
<dbReference type="SUPFAM" id="SSF54427">
    <property type="entry name" value="NTF2-like"/>
    <property type="match status" value="1"/>
</dbReference>
<name>A0ABV7RU38_9GAMM</name>
<dbReference type="EMBL" id="JBHRXK010000005">
    <property type="protein sequence ID" value="MFC3551713.1"/>
    <property type="molecule type" value="Genomic_DNA"/>
</dbReference>
<evidence type="ECO:0000313" key="2">
    <source>
        <dbReference type="Proteomes" id="UP001595740"/>
    </source>
</evidence>
<accession>A0ABV7RU38</accession>
<comment type="caution">
    <text evidence="1">The sequence shown here is derived from an EMBL/GenBank/DDBJ whole genome shotgun (WGS) entry which is preliminary data.</text>
</comment>
<gene>
    <name evidence="1" type="ORF">ACFOLC_11905</name>
</gene>
<reference evidence="2" key="1">
    <citation type="journal article" date="2019" name="Int. J. Syst. Evol. Microbiol.">
        <title>The Global Catalogue of Microorganisms (GCM) 10K type strain sequencing project: providing services to taxonomists for standard genome sequencing and annotation.</title>
        <authorList>
            <consortium name="The Broad Institute Genomics Platform"/>
            <consortium name="The Broad Institute Genome Sequencing Center for Infectious Disease"/>
            <person name="Wu L."/>
            <person name="Ma J."/>
        </authorList>
    </citation>
    <scope>NUCLEOTIDE SEQUENCE [LARGE SCALE GENOMIC DNA]</scope>
    <source>
        <strain evidence="2">KCTC 42875</strain>
    </source>
</reference>
<sequence>MDRSWWQDTQDIPRLVRAVYACISGPADAPRDWARFRYLQHPRATSLRTVVEADGSTRAAVFDVDSYIADVTPFFATNDFFEVETEQRVQRFGQVAHVWSRYEARPALDSPVLLKRGANSIQLCHEHGRWWVFSTIWDNEREGVTFDLW</sequence>
<dbReference type="InterPro" id="IPR032710">
    <property type="entry name" value="NTF2-like_dom_sf"/>
</dbReference>
<protein>
    <submittedName>
        <fullName evidence="1">Uncharacterized protein</fullName>
    </submittedName>
</protein>